<dbReference type="PROSITE" id="PS50943">
    <property type="entry name" value="HTH_CROC1"/>
    <property type="match status" value="1"/>
</dbReference>
<dbReference type="SUPFAM" id="SSF47413">
    <property type="entry name" value="lambda repressor-like DNA-binding domains"/>
    <property type="match status" value="1"/>
</dbReference>
<dbReference type="EMBL" id="JACBZD010000001">
    <property type="protein sequence ID" value="NYI04698.1"/>
    <property type="molecule type" value="Genomic_DNA"/>
</dbReference>
<feature type="domain" description="HTH cro/C1-type" evidence="1">
    <location>
        <begin position="36"/>
        <end position="83"/>
    </location>
</feature>
<comment type="caution">
    <text evidence="2">The sequence shown here is derived from an EMBL/GenBank/DDBJ whole genome shotgun (WGS) entry which is preliminary data.</text>
</comment>
<dbReference type="SMART" id="SM00530">
    <property type="entry name" value="HTH_XRE"/>
    <property type="match status" value="1"/>
</dbReference>
<protein>
    <submittedName>
        <fullName evidence="2">Transcriptional regulator with XRE-family HTH domain</fullName>
    </submittedName>
</protein>
<dbReference type="Gene3D" id="1.10.260.40">
    <property type="entry name" value="lambda repressor-like DNA-binding domains"/>
    <property type="match status" value="1"/>
</dbReference>
<proteinExistence type="predicted"/>
<dbReference type="InterPro" id="IPR041413">
    <property type="entry name" value="MLTR_LBD"/>
</dbReference>
<dbReference type="PANTHER" id="PTHR35010:SF2">
    <property type="entry name" value="BLL4672 PROTEIN"/>
    <property type="match status" value="1"/>
</dbReference>
<name>A0A853A2L5_9ACTN</name>
<keyword evidence="3" id="KW-1185">Reference proteome</keyword>
<evidence type="ECO:0000313" key="2">
    <source>
        <dbReference type="EMBL" id="NYI04698.1"/>
    </source>
</evidence>
<gene>
    <name evidence="2" type="ORF">FHU37_001641</name>
</gene>
<dbReference type="InterPro" id="IPR001387">
    <property type="entry name" value="Cro/C1-type_HTH"/>
</dbReference>
<dbReference type="Pfam" id="PF13560">
    <property type="entry name" value="HTH_31"/>
    <property type="match status" value="1"/>
</dbReference>
<evidence type="ECO:0000259" key="1">
    <source>
        <dbReference type="PROSITE" id="PS50943"/>
    </source>
</evidence>
<dbReference type="Proteomes" id="UP000567795">
    <property type="component" value="Unassembled WGS sequence"/>
</dbReference>
<reference evidence="2 3" key="1">
    <citation type="submission" date="2020-07" db="EMBL/GenBank/DDBJ databases">
        <title>Sequencing the genomes of 1000 actinobacteria strains.</title>
        <authorList>
            <person name="Klenk H.-P."/>
        </authorList>
    </citation>
    <scope>NUCLEOTIDE SEQUENCE [LARGE SCALE GENOMIC DNA]</scope>
    <source>
        <strain evidence="2 3">DSM 42178</strain>
    </source>
</reference>
<sequence>MSEHDNELGMFLRTRREAVSPAEVGLPTGSRRRTPGLRRAELATLAGVSVEYLTRLEQGRDRRPSARVLSTLADVLRLTIGERVHLYRLTKAAEGFSCTGGTPFPLRSVRATVRALLAGLEPAPAVLLNRLGEVLAHTSGYQRLAGPLGLLDGEPPNLARFVFTDDRARAAYPDWEHVADEQVAALKQGPFRADPHIAALVDELTVTAGASFAQRVATVPGVPRNSGTTRVVHPGAGELRLAYETLDLTADDQRILVHLPADEATAAALDRLAAPGPRALRAVSG</sequence>
<dbReference type="InterPro" id="IPR010982">
    <property type="entry name" value="Lambda_DNA-bd_dom_sf"/>
</dbReference>
<dbReference type="Gene3D" id="3.30.450.180">
    <property type="match status" value="1"/>
</dbReference>
<dbReference type="Pfam" id="PF17765">
    <property type="entry name" value="MLTR_LBD"/>
    <property type="match status" value="1"/>
</dbReference>
<dbReference type="PANTHER" id="PTHR35010">
    <property type="entry name" value="BLL4672 PROTEIN-RELATED"/>
    <property type="match status" value="1"/>
</dbReference>
<accession>A0A853A2L5</accession>
<dbReference type="AlphaFoldDB" id="A0A853A2L5"/>
<dbReference type="CDD" id="cd00093">
    <property type="entry name" value="HTH_XRE"/>
    <property type="match status" value="1"/>
</dbReference>
<dbReference type="GO" id="GO:0003677">
    <property type="term" value="F:DNA binding"/>
    <property type="evidence" value="ECO:0007669"/>
    <property type="project" value="InterPro"/>
</dbReference>
<organism evidence="2 3">
    <name type="scientific">Allostreptomyces psammosilenae</name>
    <dbReference type="NCBI Taxonomy" id="1892865"/>
    <lineage>
        <taxon>Bacteria</taxon>
        <taxon>Bacillati</taxon>
        <taxon>Actinomycetota</taxon>
        <taxon>Actinomycetes</taxon>
        <taxon>Kitasatosporales</taxon>
        <taxon>Streptomycetaceae</taxon>
        <taxon>Allostreptomyces</taxon>
    </lineage>
</organism>
<evidence type="ECO:0000313" key="3">
    <source>
        <dbReference type="Proteomes" id="UP000567795"/>
    </source>
</evidence>